<dbReference type="InterPro" id="IPR023473">
    <property type="entry name" value="AMMECR1"/>
</dbReference>
<dbReference type="NCBIfam" id="TIGR04335">
    <property type="entry name" value="AmmeMemoSam_A"/>
    <property type="match status" value="1"/>
</dbReference>
<dbReference type="GO" id="GO:0008198">
    <property type="term" value="F:ferrous iron binding"/>
    <property type="evidence" value="ECO:0007669"/>
    <property type="project" value="InterPro"/>
</dbReference>
<dbReference type="InterPro" id="IPR002733">
    <property type="entry name" value="AMMECR1_domain"/>
</dbReference>
<dbReference type="InterPro" id="IPR027485">
    <property type="entry name" value="AMMECR1_N"/>
</dbReference>
<dbReference type="InterPro" id="IPR027623">
    <property type="entry name" value="AmmeMemoSam_A"/>
</dbReference>
<dbReference type="KEGG" id="stim:H1B31_09725"/>
<dbReference type="Gene3D" id="3.30.700.20">
    <property type="entry name" value="Hypothetical protein ph0010, domain 1"/>
    <property type="match status" value="1"/>
</dbReference>
<dbReference type="PANTHER" id="PTHR13016:SF0">
    <property type="entry name" value="AMME SYNDROME CANDIDATE GENE 1 PROTEIN"/>
    <property type="match status" value="1"/>
</dbReference>
<gene>
    <name evidence="2" type="primary">amrA</name>
    <name evidence="2" type="ORF">H1B31_09725</name>
</gene>
<name>A0A7G7VN18_9FIRM</name>
<dbReference type="Pfam" id="PF01871">
    <property type="entry name" value="AMMECR1"/>
    <property type="match status" value="1"/>
</dbReference>
<dbReference type="SUPFAM" id="SSF143447">
    <property type="entry name" value="AMMECR1-like"/>
    <property type="match status" value="1"/>
</dbReference>
<dbReference type="Pfam" id="PF02900">
    <property type="entry name" value="LigB"/>
    <property type="match status" value="1"/>
</dbReference>
<dbReference type="InterPro" id="IPR004183">
    <property type="entry name" value="Xdiol_dOase_suB"/>
</dbReference>
<reference evidence="2 3" key="1">
    <citation type="submission" date="2020-07" db="EMBL/GenBank/DDBJ databases">
        <title>Complete genome and description of Selenomonas timonensis sp. nov., a new bacterium isolated from a gingivitis subject.</title>
        <authorList>
            <person name="Antezack A."/>
        </authorList>
    </citation>
    <scope>NUCLEOTIDE SEQUENCE [LARGE SCALE GENOMIC DNA]</scope>
    <source>
        <strain evidence="2 3">Marseille-Q3039</strain>
    </source>
</reference>
<proteinExistence type="predicted"/>
<dbReference type="SUPFAM" id="SSF53213">
    <property type="entry name" value="LigB-like"/>
    <property type="match status" value="1"/>
</dbReference>
<dbReference type="GO" id="GO:0016702">
    <property type="term" value="F:oxidoreductase activity, acting on single donors with incorporation of molecular oxygen, incorporation of two atoms of oxygen"/>
    <property type="evidence" value="ECO:0007669"/>
    <property type="project" value="UniProtKB-ARBA"/>
</dbReference>
<dbReference type="Gene3D" id="3.40.830.10">
    <property type="entry name" value="LigB-like"/>
    <property type="match status" value="1"/>
</dbReference>
<dbReference type="AlphaFoldDB" id="A0A7G7VN18"/>
<keyword evidence="3" id="KW-1185">Reference proteome</keyword>
<dbReference type="EMBL" id="CP060204">
    <property type="protein sequence ID" value="QNH55511.1"/>
    <property type="molecule type" value="Genomic_DNA"/>
</dbReference>
<accession>A0A7G7VN18</accession>
<feature type="domain" description="AMMECR1" evidence="1">
    <location>
        <begin position="293"/>
        <end position="465"/>
    </location>
</feature>
<organism evidence="2 3">
    <name type="scientific">Selenomonas timonae</name>
    <dbReference type="NCBI Taxonomy" id="2754044"/>
    <lineage>
        <taxon>Bacteria</taxon>
        <taxon>Bacillati</taxon>
        <taxon>Bacillota</taxon>
        <taxon>Negativicutes</taxon>
        <taxon>Selenomonadales</taxon>
        <taxon>Selenomonadaceae</taxon>
        <taxon>Selenomonas</taxon>
    </lineage>
</organism>
<dbReference type="CDD" id="cd07951">
    <property type="entry name" value="ED_3B_N_AMMECR1"/>
    <property type="match status" value="1"/>
</dbReference>
<dbReference type="RefSeq" id="WP_185981283.1">
    <property type="nucleotide sequence ID" value="NZ_CP060204.1"/>
</dbReference>
<evidence type="ECO:0000259" key="1">
    <source>
        <dbReference type="PROSITE" id="PS51112"/>
    </source>
</evidence>
<evidence type="ECO:0000313" key="2">
    <source>
        <dbReference type="EMBL" id="QNH55511.1"/>
    </source>
</evidence>
<evidence type="ECO:0000313" key="3">
    <source>
        <dbReference type="Proteomes" id="UP000515480"/>
    </source>
</evidence>
<dbReference type="PROSITE" id="PS51112">
    <property type="entry name" value="AMMECR1"/>
    <property type="match status" value="1"/>
</dbReference>
<sequence>MSILAAYAVPHPPLIIPAIGAGREQEIAATVRAYHQAMRTAAELRPDTVVITSPHATAYDDFFHISPGEAAEGDFAAFGHPEITVGIEYDTDFVHALSQAAGERDVPAGTLGEKNPALDHGTMIPLFLLSEYLGDAPTKFVRIGVSGLPAHTHAMLGQAIAAAAEQLGRRTICIASGDLSHRLKEDGSYGIAPEGAEFDALCTAFMKAGDFLSLLQIPGSFAETAGHCGLNGLWVLAGALDRAVLTSRLHSYEGPFGVGYAVASFTVTGRDERRDYADQLVQTEDAAIAELRAREDAYVRLARTSIEHYVREHRYVPLPEGLPSELLEQRAGAFVSIKKYGKLRGCIGTFVPAQQTLAEEILYNAVSAAMHDGRFEPIEEDELNRLVYSVDVLSAPEPISSAAELDPKRYGVIVKSIADNRRGLLLPDLAGIDTVEEQLAVAREKARIHPKEEVALARFTVVRHR</sequence>
<dbReference type="InterPro" id="IPR036071">
    <property type="entry name" value="AMMECR1_dom_sf"/>
</dbReference>
<dbReference type="PANTHER" id="PTHR13016">
    <property type="entry name" value="AMMECR1 HOMOLOG"/>
    <property type="match status" value="1"/>
</dbReference>
<protein>
    <submittedName>
        <fullName evidence="2">AmmeMemoRadiSam system protein A</fullName>
    </submittedName>
</protein>
<dbReference type="Proteomes" id="UP000515480">
    <property type="component" value="Chromosome"/>
</dbReference>